<evidence type="ECO:0000256" key="5">
    <source>
        <dbReference type="ARBA" id="ARBA00022490"/>
    </source>
</evidence>
<dbReference type="InterPro" id="IPR033909">
    <property type="entry name" value="RNR_small"/>
</dbReference>
<evidence type="ECO:0000256" key="4">
    <source>
        <dbReference type="ARBA" id="ARBA00009303"/>
    </source>
</evidence>
<dbReference type="PANTHER" id="PTHR23115">
    <property type="entry name" value="TRANSLATION FACTOR"/>
    <property type="match status" value="1"/>
</dbReference>
<dbReference type="FunFam" id="2.40.30.10:FF:000070">
    <property type="entry name" value="Translation elongation factor EF-1 subunit"/>
    <property type="match status" value="1"/>
</dbReference>
<dbReference type="Gene3D" id="1.10.8.10">
    <property type="entry name" value="DNA helicase RuvA subunit, C-terminal domain"/>
    <property type="match status" value="1"/>
</dbReference>
<keyword evidence="7" id="KW-0378">Hydrolase</keyword>
<dbReference type="InterPro" id="IPR009001">
    <property type="entry name" value="Transl_elong_EF1A/Init_IF2_C"/>
</dbReference>
<feature type="compositionally biased region" description="Acidic residues" evidence="11">
    <location>
        <begin position="11"/>
        <end position="35"/>
    </location>
</feature>
<dbReference type="Pfam" id="PF22594">
    <property type="entry name" value="GTP-eEF1A_C"/>
    <property type="match status" value="1"/>
</dbReference>
<gene>
    <name evidence="14" type="ORF">CTEN210_16235</name>
</gene>
<dbReference type="Gene3D" id="1.10.620.20">
    <property type="entry name" value="Ribonucleotide Reductase, subunit A"/>
    <property type="match status" value="1"/>
</dbReference>
<keyword evidence="15" id="KW-1185">Reference proteome</keyword>
<proteinExistence type="inferred from homology"/>
<evidence type="ECO:0000256" key="3">
    <source>
        <dbReference type="ARBA" id="ARBA00007249"/>
    </source>
</evidence>
<dbReference type="GO" id="GO:0009263">
    <property type="term" value="P:deoxyribonucleotide biosynthetic process"/>
    <property type="evidence" value="ECO:0007669"/>
    <property type="project" value="InterPro"/>
</dbReference>
<reference evidence="14 15" key="1">
    <citation type="journal article" date="2021" name="Sci. Rep.">
        <title>The genome of the diatom Chaetoceros tenuissimus carries an ancient integrated fragment of an extant virus.</title>
        <authorList>
            <person name="Hongo Y."/>
            <person name="Kimura K."/>
            <person name="Takaki Y."/>
            <person name="Yoshida Y."/>
            <person name="Baba S."/>
            <person name="Kobayashi G."/>
            <person name="Nagasaki K."/>
            <person name="Hano T."/>
            <person name="Tomaru Y."/>
        </authorList>
    </citation>
    <scope>NUCLEOTIDE SEQUENCE [LARGE SCALE GENOMIC DNA]</scope>
    <source>
        <strain evidence="14 15">NIES-3715</strain>
    </source>
</reference>
<comment type="subcellular location">
    <subcellularLocation>
        <location evidence="2">Cytoplasm</location>
    </subcellularLocation>
    <subcellularLocation>
        <location evidence="1">Plastid</location>
        <location evidence="1">Chloroplast</location>
    </subcellularLocation>
</comment>
<evidence type="ECO:0000256" key="10">
    <source>
        <dbReference type="ARBA" id="ARBA00049117"/>
    </source>
</evidence>
<keyword evidence="8" id="KW-0648">Protein biosynthesis</keyword>
<dbReference type="Gene3D" id="3.40.50.300">
    <property type="entry name" value="P-loop containing nucleotide triphosphate hydrolases"/>
    <property type="match status" value="1"/>
</dbReference>
<dbReference type="InterPro" id="IPR009060">
    <property type="entry name" value="UBA-like_sf"/>
</dbReference>
<comment type="similarity">
    <text evidence="4">Belongs to the ribonucleoside diphosphate reductase small chain family.</text>
</comment>
<dbReference type="GO" id="GO:0005525">
    <property type="term" value="F:GTP binding"/>
    <property type="evidence" value="ECO:0007669"/>
    <property type="project" value="UniProtKB-KW"/>
</dbReference>
<dbReference type="PROSITE" id="PS51722">
    <property type="entry name" value="G_TR_2"/>
    <property type="match status" value="1"/>
</dbReference>
<evidence type="ECO:0000256" key="2">
    <source>
        <dbReference type="ARBA" id="ARBA00004496"/>
    </source>
</evidence>
<feature type="compositionally biased region" description="Basic and acidic residues" evidence="11">
    <location>
        <begin position="38"/>
        <end position="50"/>
    </location>
</feature>
<dbReference type="InterPro" id="IPR012348">
    <property type="entry name" value="RNR-like"/>
</dbReference>
<evidence type="ECO:0000256" key="9">
    <source>
        <dbReference type="ARBA" id="ARBA00023134"/>
    </source>
</evidence>
<keyword evidence="6" id="KW-0547">Nucleotide-binding</keyword>
<dbReference type="SUPFAM" id="SSF47240">
    <property type="entry name" value="Ferritin-like"/>
    <property type="match status" value="1"/>
</dbReference>
<dbReference type="Gene3D" id="2.40.30.10">
    <property type="entry name" value="Translation factors"/>
    <property type="match status" value="2"/>
</dbReference>
<dbReference type="AlphaFoldDB" id="A0AAD3DBU9"/>
<feature type="region of interest" description="Disordered" evidence="11">
    <location>
        <begin position="1"/>
        <end position="92"/>
    </location>
</feature>
<evidence type="ECO:0000256" key="7">
    <source>
        <dbReference type="ARBA" id="ARBA00022801"/>
    </source>
</evidence>
<dbReference type="EMBL" id="BLLK01000069">
    <property type="protein sequence ID" value="GFH59759.1"/>
    <property type="molecule type" value="Genomic_DNA"/>
</dbReference>
<evidence type="ECO:0000259" key="12">
    <source>
        <dbReference type="PROSITE" id="PS50030"/>
    </source>
</evidence>
<dbReference type="FunFam" id="3.40.50.300:FF:000204">
    <property type="entry name" value="Translation elongation factor Tu"/>
    <property type="match status" value="1"/>
</dbReference>
<comment type="similarity">
    <text evidence="3">Belongs to the TRAFAC class translation factor GTPase superfamily. Classic translation factor GTPase family. EF-Tu/EF-1A subfamily.</text>
</comment>
<dbReference type="InterPro" id="IPR054696">
    <property type="entry name" value="GTP-eEF1A_C"/>
</dbReference>
<dbReference type="InterPro" id="IPR000795">
    <property type="entry name" value="T_Tr_GTP-bd_dom"/>
</dbReference>
<dbReference type="CDD" id="cd01049">
    <property type="entry name" value="RNRR2"/>
    <property type="match status" value="1"/>
</dbReference>
<evidence type="ECO:0000313" key="14">
    <source>
        <dbReference type="EMBL" id="GFH59759.1"/>
    </source>
</evidence>
<sequence>MSRHRNMHQLDDDDFYDEYDDYDEEYWEEEDDDSYWQEQERLKKEQEAARQKAAAAKLAPKPAVKTQKKTVTLDLKKPSKKPTTNKAEDEEKERLVVSMGFSSERAKVALKNNNGDVQAAINELLSSPSPVISMTMAPPSTMTPPPGYNNAKSTSGVQGSWAPPEPTSKPKVEFNIKKKAPVVNTPVAQPKKAETKKKSVNEVVYQKQKIVPEMEKKLKDQKSRLSMVILGHVDAGKSTLMGQVLVQMNMVQKRTVSKYQKQAGEIGKGSFALAWIMDEDESERERGVTIDVATKHISTKKHDVTVLDAPGHADYVPAMITGAAVADVGILVISSTRGEFESGFDTAAGNGGQKGHVGQTREHITLAKGLGVSQLIVAVNKLDAADPAWSKQRFDEIEARLKPFIKQNGFKLNRVQFIPMSGLTGVNVKESPSKTDQNSAGLASWYSGKTLLEAIDNFEPAKRNIEKPFRFIISDLYPEGKGLVVKGRVAQGHISVGDKVAVLPVGDVASITRIDHGVAIAQTDTDDDDTERMKIALAGDSCDLVITGIDIARISVGNVISDASTVLRPRIKKKMKAKILVMEELTVPIIRGSQVLMHMHCLDVPAVISKIISKVNKRDGSEIPKPRVLTGGSNATVEIKLNEKLCLETYSDCRSLGRFVLRRGGDTLQADFEYLILSETYSLLIDTYVRDKKERNHLLNAIETVPCVQKKAEWALQWCERENASFAERCVAFAAVEGIFFSGSFCAIFWLKKRGLMPGLAFSNELISRDEGLHCDFACLLYKQLVNKLPESRILEIITNAVEIEKEFITDALPVELIGMNSGLMQQYIEFCADRLLFALGCNKHYGTANPFEWMEMISLQGKTNFFEKRVGEYAKSGVGGEENHVFAMDADF</sequence>
<dbReference type="GO" id="GO:0003924">
    <property type="term" value="F:GTPase activity"/>
    <property type="evidence" value="ECO:0007669"/>
    <property type="project" value="InterPro"/>
</dbReference>
<dbReference type="InterPro" id="IPR027417">
    <property type="entry name" value="P-loop_NTPase"/>
</dbReference>
<evidence type="ECO:0000313" key="15">
    <source>
        <dbReference type="Proteomes" id="UP001054902"/>
    </source>
</evidence>
<dbReference type="Proteomes" id="UP001054902">
    <property type="component" value="Unassembled WGS sequence"/>
</dbReference>
<dbReference type="SUPFAM" id="SSF50465">
    <property type="entry name" value="EF-Tu/eEF-1alpha/eIF2-gamma C-terminal domain"/>
    <property type="match status" value="1"/>
</dbReference>
<feature type="domain" description="Tr-type G" evidence="13">
    <location>
        <begin position="222"/>
        <end position="465"/>
    </location>
</feature>
<dbReference type="CDD" id="cd01883">
    <property type="entry name" value="EF1_alpha"/>
    <property type="match status" value="1"/>
</dbReference>
<organism evidence="14 15">
    <name type="scientific">Chaetoceros tenuissimus</name>
    <dbReference type="NCBI Taxonomy" id="426638"/>
    <lineage>
        <taxon>Eukaryota</taxon>
        <taxon>Sar</taxon>
        <taxon>Stramenopiles</taxon>
        <taxon>Ochrophyta</taxon>
        <taxon>Bacillariophyta</taxon>
        <taxon>Coscinodiscophyceae</taxon>
        <taxon>Chaetocerotophycidae</taxon>
        <taxon>Chaetocerotales</taxon>
        <taxon>Chaetocerotaceae</taxon>
        <taxon>Chaetoceros</taxon>
    </lineage>
</organism>
<evidence type="ECO:0000256" key="6">
    <source>
        <dbReference type="ARBA" id="ARBA00022741"/>
    </source>
</evidence>
<dbReference type="InterPro" id="IPR015940">
    <property type="entry name" value="UBA"/>
</dbReference>
<dbReference type="CDD" id="cd04093">
    <property type="entry name" value="HBS1_C_III"/>
    <property type="match status" value="1"/>
</dbReference>
<protein>
    <submittedName>
        <fullName evidence="14">Uncharacterized protein</fullName>
    </submittedName>
</protein>
<evidence type="ECO:0000256" key="11">
    <source>
        <dbReference type="SAM" id="MobiDB-lite"/>
    </source>
</evidence>
<keyword evidence="9" id="KW-0342">GTP-binding</keyword>
<dbReference type="GO" id="GO:0006412">
    <property type="term" value="P:translation"/>
    <property type="evidence" value="ECO:0007669"/>
    <property type="project" value="UniProtKB-KW"/>
</dbReference>
<dbReference type="Pfam" id="PF00268">
    <property type="entry name" value="Ribonuc_red_sm"/>
    <property type="match status" value="1"/>
</dbReference>
<comment type="caution">
    <text evidence="14">The sequence shown here is derived from an EMBL/GenBank/DDBJ whole genome shotgun (WGS) entry which is preliminary data.</text>
</comment>
<evidence type="ECO:0000259" key="13">
    <source>
        <dbReference type="PROSITE" id="PS51722"/>
    </source>
</evidence>
<dbReference type="GO" id="GO:0009507">
    <property type="term" value="C:chloroplast"/>
    <property type="evidence" value="ECO:0007669"/>
    <property type="project" value="UniProtKB-SubCell"/>
</dbReference>
<dbReference type="InterPro" id="IPR009078">
    <property type="entry name" value="Ferritin-like_SF"/>
</dbReference>
<evidence type="ECO:0000256" key="1">
    <source>
        <dbReference type="ARBA" id="ARBA00004229"/>
    </source>
</evidence>
<dbReference type="PRINTS" id="PR00315">
    <property type="entry name" value="ELONGATNFCT"/>
</dbReference>
<dbReference type="InterPro" id="IPR050100">
    <property type="entry name" value="TRAFAC_GTPase_members"/>
</dbReference>
<feature type="region of interest" description="Disordered" evidence="11">
    <location>
        <begin position="152"/>
        <end position="171"/>
    </location>
</feature>
<keyword evidence="5" id="KW-0963">Cytoplasm</keyword>
<dbReference type="SUPFAM" id="SSF46934">
    <property type="entry name" value="UBA-like"/>
    <property type="match status" value="1"/>
</dbReference>
<dbReference type="PROSITE" id="PS50030">
    <property type="entry name" value="UBA"/>
    <property type="match status" value="1"/>
</dbReference>
<accession>A0AAD3DBU9</accession>
<dbReference type="Pfam" id="PF00009">
    <property type="entry name" value="GTP_EFTU"/>
    <property type="match status" value="1"/>
</dbReference>
<dbReference type="SUPFAM" id="SSF50447">
    <property type="entry name" value="Translation proteins"/>
    <property type="match status" value="1"/>
</dbReference>
<comment type="catalytic activity">
    <reaction evidence="10">
        <text>GTP + H2O = GDP + phosphate + H(+)</text>
        <dbReference type="Rhea" id="RHEA:19669"/>
        <dbReference type="ChEBI" id="CHEBI:15377"/>
        <dbReference type="ChEBI" id="CHEBI:15378"/>
        <dbReference type="ChEBI" id="CHEBI:37565"/>
        <dbReference type="ChEBI" id="CHEBI:43474"/>
        <dbReference type="ChEBI" id="CHEBI:58189"/>
    </reaction>
    <physiologicalReaction direction="left-to-right" evidence="10">
        <dbReference type="Rhea" id="RHEA:19670"/>
    </physiologicalReaction>
</comment>
<evidence type="ECO:0000256" key="8">
    <source>
        <dbReference type="ARBA" id="ARBA00022917"/>
    </source>
</evidence>
<feature type="domain" description="UBA" evidence="12">
    <location>
        <begin position="87"/>
        <end position="127"/>
    </location>
</feature>
<dbReference type="SMART" id="SM00165">
    <property type="entry name" value="UBA"/>
    <property type="match status" value="1"/>
</dbReference>
<name>A0AAD3DBU9_9STRA</name>
<dbReference type="InterPro" id="IPR000358">
    <property type="entry name" value="RNR_small_fam"/>
</dbReference>
<feature type="compositionally biased region" description="Low complexity" evidence="11">
    <location>
        <begin position="51"/>
        <end position="63"/>
    </location>
</feature>
<dbReference type="GO" id="GO:0016491">
    <property type="term" value="F:oxidoreductase activity"/>
    <property type="evidence" value="ECO:0007669"/>
    <property type="project" value="InterPro"/>
</dbReference>
<dbReference type="SUPFAM" id="SSF52540">
    <property type="entry name" value="P-loop containing nucleoside triphosphate hydrolases"/>
    <property type="match status" value="1"/>
</dbReference>
<dbReference type="InterPro" id="IPR009000">
    <property type="entry name" value="Transl_B-barrel_sf"/>
</dbReference>